<organism evidence="1 2">
    <name type="scientific">Evansella alkalicola</name>
    <dbReference type="NCBI Taxonomy" id="745819"/>
    <lineage>
        <taxon>Bacteria</taxon>
        <taxon>Bacillati</taxon>
        <taxon>Bacillota</taxon>
        <taxon>Bacilli</taxon>
        <taxon>Bacillales</taxon>
        <taxon>Bacillaceae</taxon>
        <taxon>Evansella</taxon>
    </lineage>
</organism>
<dbReference type="PANTHER" id="PTHR48100:SF59">
    <property type="entry name" value="ADENOSYLCOBALAMIN_ALPHA-RIBAZOLE PHOSPHATASE"/>
    <property type="match status" value="1"/>
</dbReference>
<proteinExistence type="predicted"/>
<dbReference type="Pfam" id="PF00300">
    <property type="entry name" value="His_Phos_1"/>
    <property type="match status" value="1"/>
</dbReference>
<dbReference type="EMBL" id="JAHQCR010000072">
    <property type="protein sequence ID" value="MBU9723213.1"/>
    <property type="molecule type" value="Genomic_DNA"/>
</dbReference>
<comment type="caution">
    <text evidence="1">The sequence shown here is derived from an EMBL/GenBank/DDBJ whole genome shotgun (WGS) entry which is preliminary data.</text>
</comment>
<dbReference type="Gene3D" id="3.40.50.1240">
    <property type="entry name" value="Phosphoglycerate mutase-like"/>
    <property type="match status" value="1"/>
</dbReference>
<dbReference type="SUPFAM" id="SSF53254">
    <property type="entry name" value="Phosphoglycerate mutase-like"/>
    <property type="match status" value="1"/>
</dbReference>
<dbReference type="InterPro" id="IPR013078">
    <property type="entry name" value="His_Pase_superF_clade-1"/>
</dbReference>
<name>A0ABS6JXI1_9BACI</name>
<dbReference type="Proteomes" id="UP000790580">
    <property type="component" value="Unassembled WGS sequence"/>
</dbReference>
<protein>
    <submittedName>
        <fullName evidence="1">Phosphoglycerate mutase family protein</fullName>
    </submittedName>
</protein>
<dbReference type="PANTHER" id="PTHR48100">
    <property type="entry name" value="BROAD-SPECIFICITY PHOSPHATASE YOR283W-RELATED"/>
    <property type="match status" value="1"/>
</dbReference>
<accession>A0ABS6JXI1</accession>
<keyword evidence="2" id="KW-1185">Reference proteome</keyword>
<sequence length="179" mass="20731">MKIGLVRHFEVQLGYPKGRVNAEGLRNWASEYDVSEVITRDVQISDGEWGNCFSSDLYRAQVTAESIYQREITYLEDLREIPVAPCLPSKWKLPLSFHLVAGRIAWYVNHKSQPETRTSVIKRLNQFLDRVIENGDNTLVVSHGGIIIFLRRELLRRGFKGPKISRPENGKLYVFERQK</sequence>
<dbReference type="RefSeq" id="WP_088076728.1">
    <property type="nucleotide sequence ID" value="NZ_JAHQCR010000072.1"/>
</dbReference>
<reference evidence="1 2" key="1">
    <citation type="submission" date="2021-06" db="EMBL/GenBank/DDBJ databases">
        <title>Bacillus sp. RD4P76, an endophyte from a halophyte.</title>
        <authorList>
            <person name="Sun J.-Q."/>
        </authorList>
    </citation>
    <scope>NUCLEOTIDE SEQUENCE [LARGE SCALE GENOMIC DNA]</scope>
    <source>
        <strain evidence="1 2">JCM 17098</strain>
    </source>
</reference>
<gene>
    <name evidence="1" type="ORF">KS407_17480</name>
</gene>
<dbReference type="InterPro" id="IPR050275">
    <property type="entry name" value="PGM_Phosphatase"/>
</dbReference>
<evidence type="ECO:0000313" key="1">
    <source>
        <dbReference type="EMBL" id="MBU9723213.1"/>
    </source>
</evidence>
<evidence type="ECO:0000313" key="2">
    <source>
        <dbReference type="Proteomes" id="UP000790580"/>
    </source>
</evidence>
<dbReference type="InterPro" id="IPR029033">
    <property type="entry name" value="His_PPase_superfam"/>
</dbReference>